<evidence type="ECO:0000259" key="9">
    <source>
        <dbReference type="SMART" id="SM00507"/>
    </source>
</evidence>
<dbReference type="SUPFAM" id="SSF54060">
    <property type="entry name" value="His-Me finger endonucleases"/>
    <property type="match status" value="1"/>
</dbReference>
<organism evidence="10 11">
    <name type="scientific">Pseudomonas plecoglossicida</name>
    <dbReference type="NCBI Taxonomy" id="70775"/>
    <lineage>
        <taxon>Bacteria</taxon>
        <taxon>Pseudomonadati</taxon>
        <taxon>Pseudomonadota</taxon>
        <taxon>Gammaproteobacteria</taxon>
        <taxon>Pseudomonadales</taxon>
        <taxon>Pseudomonadaceae</taxon>
        <taxon>Pseudomonas</taxon>
    </lineage>
</organism>
<evidence type="ECO:0000313" key="10">
    <source>
        <dbReference type="EMBL" id="AXM98136.1"/>
    </source>
</evidence>
<keyword evidence="5" id="KW-0378">Hydrolase</keyword>
<dbReference type="GO" id="GO:0019835">
    <property type="term" value="P:cytolysis"/>
    <property type="evidence" value="ECO:0007669"/>
    <property type="project" value="InterPro"/>
</dbReference>
<dbReference type="EMBL" id="CP031146">
    <property type="protein sequence ID" value="AXM98136.1"/>
    <property type="molecule type" value="Genomic_DNA"/>
</dbReference>
<dbReference type="GO" id="GO:0005102">
    <property type="term" value="F:signaling receptor binding"/>
    <property type="evidence" value="ECO:0007669"/>
    <property type="project" value="InterPro"/>
</dbReference>
<feature type="region of interest" description="Disordered" evidence="8">
    <location>
        <begin position="190"/>
        <end position="215"/>
    </location>
</feature>
<evidence type="ECO:0000256" key="1">
    <source>
        <dbReference type="ARBA" id="ARBA00006811"/>
    </source>
</evidence>
<evidence type="ECO:0000256" key="8">
    <source>
        <dbReference type="SAM" id="MobiDB-lite"/>
    </source>
</evidence>
<keyword evidence="6" id="KW-0044">Antibiotic</keyword>
<comment type="similarity">
    <text evidence="1">Belongs to the colicin/pyosin nuclease family.</text>
</comment>
<dbReference type="Proteomes" id="UP000256503">
    <property type="component" value="Chromosome"/>
</dbReference>
<dbReference type="InterPro" id="IPR003615">
    <property type="entry name" value="HNH_nuc"/>
</dbReference>
<evidence type="ECO:0000256" key="3">
    <source>
        <dbReference type="ARBA" id="ARBA00022722"/>
    </source>
</evidence>
<accession>A0AAD0R0T3</accession>
<evidence type="ECO:0000256" key="6">
    <source>
        <dbReference type="ARBA" id="ARBA00023022"/>
    </source>
</evidence>
<gene>
    <name evidence="10" type="ORF">DVB73_21300</name>
</gene>
<dbReference type="InterPro" id="IPR037146">
    <property type="entry name" value="Colicin/pyocin_DNase_dom_sf"/>
</dbReference>
<keyword evidence="4" id="KW-0255">Endonuclease</keyword>
<evidence type="ECO:0000256" key="7">
    <source>
        <dbReference type="ARBA" id="ARBA00023048"/>
    </source>
</evidence>
<dbReference type="Pfam" id="PF21431">
    <property type="entry name" value="Col-Pyo_DNase"/>
    <property type="match status" value="1"/>
</dbReference>
<dbReference type="InterPro" id="IPR003060">
    <property type="entry name" value="Pyocin_killer"/>
</dbReference>
<evidence type="ECO:0000256" key="2">
    <source>
        <dbReference type="ARBA" id="ARBA00022529"/>
    </source>
</evidence>
<sequence length="386" mass="41537">MAREQERALAEAEAQKERGLSAARAANTYNLELSAVAAPRFVTAFSATGQLGAVNTLAQAISAAIAELKNAQGILAGPLAVGIAALLYPSELGDGELPNNYLLSTPLADLAVDLDSEAQAAALASGVVDLSVRMGSQSEEANREEVFVARTDGAAELLAVRVLAATFNAENGSYSVTTEDMPPRTLLWTPVSTSESSSTTSPATPPSVTTHVGPTLEPIEGRLDSFPELEDTGFDDYVIIFPVDSGLPPIYVMFKSRRYMPGVVTGKGELTEGHLLVEGNEKGRGIPEGIANEMRGRKFRDFGAFRIEFWMLLSNSQEFSAQFDHGDIMMMRRGLAPLALPNERVGGRVKYEIHHKQRIADGGGVYDIDNMVILSPKFHIKFHRGD</sequence>
<dbReference type="GO" id="GO:0016787">
    <property type="term" value="F:hydrolase activity"/>
    <property type="evidence" value="ECO:0007669"/>
    <property type="project" value="UniProtKB-KW"/>
</dbReference>
<dbReference type="RefSeq" id="WP_016392192.1">
    <property type="nucleotide sequence ID" value="NZ_CP031146.1"/>
</dbReference>
<dbReference type="CDD" id="cd00085">
    <property type="entry name" value="HNHc"/>
    <property type="match status" value="1"/>
</dbReference>
<feature type="domain" description="HNH nuclease" evidence="9">
    <location>
        <begin position="325"/>
        <end position="380"/>
    </location>
</feature>
<keyword evidence="3" id="KW-0540">Nuclease</keyword>
<dbReference type="GeneID" id="49615958"/>
<dbReference type="InterPro" id="IPR036302">
    <property type="entry name" value="Pyosin/cloacin_T_dom_sf"/>
</dbReference>
<protein>
    <recommendedName>
        <fullName evidence="9">HNH nuclease domain-containing protein</fullName>
    </recommendedName>
</protein>
<dbReference type="Pfam" id="PF06958">
    <property type="entry name" value="Pyocin_S"/>
    <property type="match status" value="1"/>
</dbReference>
<keyword evidence="2" id="KW-0929">Antimicrobial</keyword>
<evidence type="ECO:0000313" key="11">
    <source>
        <dbReference type="Proteomes" id="UP000256503"/>
    </source>
</evidence>
<dbReference type="InterPro" id="IPR016128">
    <property type="entry name" value="Pyosin/cloacin_T_dom"/>
</dbReference>
<dbReference type="AlphaFoldDB" id="A0AAD0R0T3"/>
<proteinExistence type="inferred from homology"/>
<reference evidence="10 11" key="1">
    <citation type="submission" date="2018-07" db="EMBL/GenBank/DDBJ databases">
        <title>Complete genome sequence of a Pseudomonas plecoglossicida strain pathogenic to the marine fish, Larimichthys crocea.</title>
        <authorList>
            <person name="Tao Z."/>
        </authorList>
    </citation>
    <scope>NUCLEOTIDE SEQUENCE [LARGE SCALE GENOMIC DNA]</scope>
    <source>
        <strain evidence="10 11">XSDHY-P</strain>
    </source>
</reference>
<dbReference type="SUPFAM" id="SSF69369">
    <property type="entry name" value="Cloacin translocation domain"/>
    <property type="match status" value="1"/>
</dbReference>
<dbReference type="GO" id="GO:0042742">
    <property type="term" value="P:defense response to bacterium"/>
    <property type="evidence" value="ECO:0007669"/>
    <property type="project" value="UniProtKB-KW"/>
</dbReference>
<feature type="compositionally biased region" description="Low complexity" evidence="8">
    <location>
        <begin position="190"/>
        <end position="210"/>
    </location>
</feature>
<dbReference type="GO" id="GO:0004519">
    <property type="term" value="F:endonuclease activity"/>
    <property type="evidence" value="ECO:0007669"/>
    <property type="project" value="UniProtKB-KW"/>
</dbReference>
<dbReference type="PRINTS" id="PR01300">
    <property type="entry name" value="PYOCINKILLER"/>
</dbReference>
<keyword evidence="7" id="KW-0078">Bacteriocin</keyword>
<dbReference type="Gene3D" id="3.90.540.10">
    <property type="entry name" value="Colicin/pyocin, DNase domain"/>
    <property type="match status" value="1"/>
</dbReference>
<name>A0AAD0R0T3_PSEDL</name>
<dbReference type="SMART" id="SM00507">
    <property type="entry name" value="HNHc"/>
    <property type="match status" value="1"/>
</dbReference>
<evidence type="ECO:0000256" key="5">
    <source>
        <dbReference type="ARBA" id="ARBA00022801"/>
    </source>
</evidence>
<dbReference type="GO" id="GO:0031640">
    <property type="term" value="P:killing of cells of another organism"/>
    <property type="evidence" value="ECO:0007669"/>
    <property type="project" value="UniProtKB-KW"/>
</dbReference>
<dbReference type="InterPro" id="IPR044925">
    <property type="entry name" value="His-Me_finger_sf"/>
</dbReference>
<evidence type="ECO:0000256" key="4">
    <source>
        <dbReference type="ARBA" id="ARBA00022759"/>
    </source>
</evidence>